<keyword evidence="2" id="KW-1185">Reference proteome</keyword>
<dbReference type="AlphaFoldDB" id="A0AAN8L1S6"/>
<organism evidence="1 2">
    <name type="scientific">Coregonus suidteri</name>
    <dbReference type="NCBI Taxonomy" id="861788"/>
    <lineage>
        <taxon>Eukaryota</taxon>
        <taxon>Metazoa</taxon>
        <taxon>Chordata</taxon>
        <taxon>Craniata</taxon>
        <taxon>Vertebrata</taxon>
        <taxon>Euteleostomi</taxon>
        <taxon>Actinopterygii</taxon>
        <taxon>Neopterygii</taxon>
        <taxon>Teleostei</taxon>
        <taxon>Protacanthopterygii</taxon>
        <taxon>Salmoniformes</taxon>
        <taxon>Salmonidae</taxon>
        <taxon>Coregoninae</taxon>
        <taxon>Coregonus</taxon>
    </lineage>
</organism>
<comment type="caution">
    <text evidence="1">The sequence shown here is derived from an EMBL/GenBank/DDBJ whole genome shotgun (WGS) entry which is preliminary data.</text>
</comment>
<proteinExistence type="predicted"/>
<sequence length="197" mass="22378">MLLLSVYTQSVQNIRNTFLILSFSRFCPQNCFNSSRHGLYKVSKEFHRDAGPCRLQCLPQLCQIGWMSFGWWTILDTLGKLLSVKNPAVLQFLTYSNLPTTITRSKALKYFVLPIHPLNGTDTQFMSQSMSRLKNPSLTCLPSSTLIEVERAGVHNVLCTKCISTYTVLFCIDSINFIVSHYDTKEMFVLLSVVSCD</sequence>
<evidence type="ECO:0000313" key="2">
    <source>
        <dbReference type="Proteomes" id="UP001356427"/>
    </source>
</evidence>
<protein>
    <submittedName>
        <fullName evidence="1">Uncharacterized protein</fullName>
    </submittedName>
</protein>
<gene>
    <name evidence="1" type="ORF">J4Q44_G00330480</name>
</gene>
<reference evidence="1 2" key="1">
    <citation type="submission" date="2021-04" db="EMBL/GenBank/DDBJ databases">
        <authorList>
            <person name="De Guttry C."/>
            <person name="Zahm M."/>
            <person name="Klopp C."/>
            <person name="Cabau C."/>
            <person name="Louis A."/>
            <person name="Berthelot C."/>
            <person name="Parey E."/>
            <person name="Roest Crollius H."/>
            <person name="Montfort J."/>
            <person name="Robinson-Rechavi M."/>
            <person name="Bucao C."/>
            <person name="Bouchez O."/>
            <person name="Gislard M."/>
            <person name="Lluch J."/>
            <person name="Milhes M."/>
            <person name="Lampietro C."/>
            <person name="Lopez Roques C."/>
            <person name="Donnadieu C."/>
            <person name="Braasch I."/>
            <person name="Desvignes T."/>
            <person name="Postlethwait J."/>
            <person name="Bobe J."/>
            <person name="Wedekind C."/>
            <person name="Guiguen Y."/>
        </authorList>
    </citation>
    <scope>NUCLEOTIDE SEQUENCE [LARGE SCALE GENOMIC DNA]</scope>
    <source>
        <strain evidence="1">Cs_M1</strain>
        <tissue evidence="1">Blood</tissue>
    </source>
</reference>
<evidence type="ECO:0000313" key="1">
    <source>
        <dbReference type="EMBL" id="KAK6296906.1"/>
    </source>
</evidence>
<accession>A0AAN8L1S6</accession>
<name>A0AAN8L1S6_9TELE</name>
<dbReference type="EMBL" id="JAGTTL010000032">
    <property type="protein sequence ID" value="KAK6296906.1"/>
    <property type="molecule type" value="Genomic_DNA"/>
</dbReference>
<dbReference type="Proteomes" id="UP001356427">
    <property type="component" value="Unassembled WGS sequence"/>
</dbReference>